<dbReference type="InterPro" id="IPR011990">
    <property type="entry name" value="TPR-like_helical_dom_sf"/>
</dbReference>
<name>A0A3E1R743_9BURK</name>
<reference evidence="3 4" key="1">
    <citation type="submission" date="2018-05" db="EMBL/GenBank/DDBJ databases">
        <title>Rhodoferax soyangensis sp.nov., isolated from an oligotrophic freshwater lake.</title>
        <authorList>
            <person name="Park M."/>
        </authorList>
    </citation>
    <scope>NUCLEOTIDE SEQUENCE [LARGE SCALE GENOMIC DNA]</scope>
    <source>
        <strain evidence="3 4">IMCC26218</strain>
    </source>
</reference>
<gene>
    <name evidence="3" type="ORF">DIC66_21235</name>
</gene>
<dbReference type="SMART" id="SM00028">
    <property type="entry name" value="TPR"/>
    <property type="match status" value="4"/>
</dbReference>
<feature type="domain" description="PelB C-terminal" evidence="2">
    <location>
        <begin position="830"/>
        <end position="1139"/>
    </location>
</feature>
<keyword evidence="4" id="KW-1185">Reference proteome</keyword>
<protein>
    <recommendedName>
        <fullName evidence="2">PelB C-terminal domain-containing protein</fullName>
    </recommendedName>
</protein>
<evidence type="ECO:0000313" key="3">
    <source>
        <dbReference type="EMBL" id="RFO94862.1"/>
    </source>
</evidence>
<evidence type="ECO:0000313" key="4">
    <source>
        <dbReference type="Proteomes" id="UP000260665"/>
    </source>
</evidence>
<dbReference type="InterPro" id="IPR019734">
    <property type="entry name" value="TPR_rpt"/>
</dbReference>
<dbReference type="InterPro" id="IPR057306">
    <property type="entry name" value="B-barrel_PelB_C"/>
</dbReference>
<dbReference type="Gene3D" id="1.25.40.10">
    <property type="entry name" value="Tetratricopeptide repeat domain"/>
    <property type="match status" value="2"/>
</dbReference>
<dbReference type="EMBL" id="QFZK01000028">
    <property type="protein sequence ID" value="RFO94862.1"/>
    <property type="molecule type" value="Genomic_DNA"/>
</dbReference>
<dbReference type="OrthoDB" id="6072349at2"/>
<dbReference type="RefSeq" id="WP_117180191.1">
    <property type="nucleotide sequence ID" value="NZ_QFZK01000028.1"/>
</dbReference>
<comment type="caution">
    <text evidence="3">The sequence shown here is derived from an EMBL/GenBank/DDBJ whole genome shotgun (WGS) entry which is preliminary data.</text>
</comment>
<evidence type="ECO:0000259" key="2">
    <source>
        <dbReference type="Pfam" id="PF24604"/>
    </source>
</evidence>
<dbReference type="SUPFAM" id="SSF48452">
    <property type="entry name" value="TPR-like"/>
    <property type="match status" value="1"/>
</dbReference>
<proteinExistence type="predicted"/>
<feature type="chain" id="PRO_5017670144" description="PelB C-terminal domain-containing protein" evidence="1">
    <location>
        <begin position="26"/>
        <end position="1141"/>
    </location>
</feature>
<dbReference type="Proteomes" id="UP000260665">
    <property type="component" value="Unassembled WGS sequence"/>
</dbReference>
<dbReference type="Pfam" id="PF13429">
    <property type="entry name" value="TPR_15"/>
    <property type="match status" value="1"/>
</dbReference>
<organism evidence="3 4">
    <name type="scientific">Rhodoferax lacus</name>
    <dbReference type="NCBI Taxonomy" id="2184758"/>
    <lineage>
        <taxon>Bacteria</taxon>
        <taxon>Pseudomonadati</taxon>
        <taxon>Pseudomonadota</taxon>
        <taxon>Betaproteobacteria</taxon>
        <taxon>Burkholderiales</taxon>
        <taxon>Comamonadaceae</taxon>
        <taxon>Rhodoferax</taxon>
    </lineage>
</organism>
<keyword evidence="1" id="KW-0732">Signal</keyword>
<dbReference type="Pfam" id="PF24604">
    <property type="entry name" value="B-barrel_PelB_C"/>
    <property type="match status" value="1"/>
</dbReference>
<sequence>MKAHSTWVVLCVGLLPLPGLERVCAAPLAAPAATNDTQTLWLRSRVQAAAVHMAAIEQLYSNWSAQAPGSPERDRMTPPLLGQLQSLQAEAVNPNALQRAATISLALVQPGMAARLYQQLARIDPNRAVEWLEHSAQQYLASGAPGQAAALYELAGKKMPKGASRLRLTMLAMNAHLANRDGRRALRLAKANAALFAQNNEFMQQAVGIAIAQNDLQWAKGAGRKLLALSPKDPAQLERQIQLELAAHDLDAARALAQQQVQLQPDNVAQRTRLARIADWSGQPELALLHWQHLARTVPSPEVLERTLQVALALERDAVWLKTAHQVSLVRALTGEELQGLAHITARAQAPGTVVEFLEDYSQRRPMPAALWQALATAQEQLGHYSAALAIWQSADGLEEPTAAMARAHLLLLLERPQQALDELRAERPKVSPEHLDFWRAQGDLEWDYGSRTDALDAYVKVWTSGSTDTHAAERLIAGWAEQGEWEQAVTLAWEAYQRLDQPRWLLLAMDAAARGEQWDLLHRAAARAQDVEARLADSEMYWLLKAHVAAHEQHNDLALEAYRHALTLNPNAVPLRVQLLVMTLADGLEPQLAEQLQQWQAEAQEQSDYWPVFALGRLHLRQLMDSMDWFERQVLIQPQDYRWQADYLYWLGRIDPQTLEPGTRQDILGRMQALLLRQDLPQDKGQAEMLLSLAAVARAWEGDRASDAVLQDILTLGYGQAPVFQLLVDSSLSRKDVDAARRWLQSAEAQKLEMPAYQHLALALQTNDLAAIEQVLGERGNALGAADRVSALRRLGRNAEALALADRELLDAPLASKDRLQEQRDALRLQQSSEVTLGYRARDFAGFKLGITELAGSFATDTARLKFRVAHNNLSSDGLQVLTDHVDAENELALTAELQQQADPVEITLGANARTDNTLLFARLDWAHALEANNSMHLDLQLHNLSDLTPALRLVGSQDKVAWVLHHTASDSLVGHVGLAWQQFNSRSGVFLGQGYRTEAALEKTLSTTEPHWSVRLSGSSDNNRLADGLPSDVSGSLLPAGQTIRNVIASNFSTAGIGTTLNWGMSDGLLRSTSGMLDAWAGQQWPSNENAYAVRAGIHIPLNATGTARVRLEGHYTNVVGGATAQADRGLGMLLQYRF</sequence>
<accession>A0A3E1R743</accession>
<feature type="signal peptide" evidence="1">
    <location>
        <begin position="1"/>
        <end position="25"/>
    </location>
</feature>
<dbReference type="AlphaFoldDB" id="A0A3E1R743"/>
<evidence type="ECO:0000256" key="1">
    <source>
        <dbReference type="SAM" id="SignalP"/>
    </source>
</evidence>